<sequence length="54" mass="6613">MLTLLAHILLKDLRDGNASDYPDHLKEHADRYIRSPRAHKHQERYRATRYRDLW</sequence>
<comment type="caution">
    <text evidence="1">The sequence shown here is derived from an EMBL/GenBank/DDBJ whole genome shotgun (WGS) entry which is preliminary data.</text>
</comment>
<dbReference type="Proteomes" id="UP000436822">
    <property type="component" value="Unassembled WGS sequence"/>
</dbReference>
<dbReference type="EMBL" id="BLJE01000002">
    <property type="protein sequence ID" value="GFE64781.1"/>
    <property type="molecule type" value="Genomic_DNA"/>
</dbReference>
<accession>A0A6N6JEK4</accession>
<keyword evidence="2" id="KW-1185">Reference proteome</keyword>
<protein>
    <submittedName>
        <fullName evidence="1">Uncharacterized protein</fullName>
    </submittedName>
</protein>
<organism evidence="1 2">
    <name type="scientific">Litoreibacter roseus</name>
    <dbReference type="NCBI Taxonomy" id="2601869"/>
    <lineage>
        <taxon>Bacteria</taxon>
        <taxon>Pseudomonadati</taxon>
        <taxon>Pseudomonadota</taxon>
        <taxon>Alphaproteobacteria</taxon>
        <taxon>Rhodobacterales</taxon>
        <taxon>Roseobacteraceae</taxon>
        <taxon>Litoreibacter</taxon>
    </lineage>
</organism>
<evidence type="ECO:0000313" key="2">
    <source>
        <dbReference type="Proteomes" id="UP000436822"/>
    </source>
</evidence>
<evidence type="ECO:0000313" key="1">
    <source>
        <dbReference type="EMBL" id="GFE64781.1"/>
    </source>
</evidence>
<proteinExistence type="predicted"/>
<dbReference type="RefSeq" id="WP_159806230.1">
    <property type="nucleotide sequence ID" value="NZ_BLJE01000002.1"/>
</dbReference>
<reference evidence="1 2" key="1">
    <citation type="submission" date="2019-12" db="EMBL/GenBank/DDBJ databases">
        <title>Litoreibacter badius sp. nov., a novel bacteriochlorophyll a-containing bacterium in the genus Litoreibacter.</title>
        <authorList>
            <person name="Kanamuro M."/>
            <person name="Takabe Y."/>
            <person name="Mori K."/>
            <person name="Takaichi S."/>
            <person name="Hanada S."/>
        </authorList>
    </citation>
    <scope>NUCLEOTIDE SEQUENCE [LARGE SCALE GENOMIC DNA]</scope>
    <source>
        <strain evidence="1 2">K6</strain>
    </source>
</reference>
<dbReference type="OrthoDB" id="9933666at2"/>
<gene>
    <name evidence="1" type="ORF">KIN_18550</name>
</gene>
<name>A0A6N6JEK4_9RHOB</name>
<dbReference type="AlphaFoldDB" id="A0A6N6JEK4"/>